<dbReference type="PANTHER" id="PTHR42705:SF2">
    <property type="entry name" value="BIFUNCTIONAL NON-HOMOLOGOUS END JOINING PROTEIN LIGD"/>
    <property type="match status" value="1"/>
</dbReference>
<keyword evidence="2" id="KW-0436">Ligase</keyword>
<proteinExistence type="predicted"/>
<dbReference type="NCBIfam" id="TIGR02778">
    <property type="entry name" value="ligD_pol"/>
    <property type="match status" value="1"/>
</dbReference>
<dbReference type="PANTHER" id="PTHR42705">
    <property type="entry name" value="BIFUNCTIONAL NON-HOMOLOGOUS END JOINING PROTEIN LIGD"/>
    <property type="match status" value="1"/>
</dbReference>
<feature type="domain" description="DNA ligase D polymerase" evidence="1">
    <location>
        <begin position="33"/>
        <end position="294"/>
    </location>
</feature>
<comment type="caution">
    <text evidence="2">The sequence shown here is derived from an EMBL/GenBank/DDBJ whole genome shotgun (WGS) entry which is preliminary data.</text>
</comment>
<dbReference type="CDD" id="cd04863">
    <property type="entry name" value="MtLigD_Pol_like"/>
    <property type="match status" value="1"/>
</dbReference>
<dbReference type="Pfam" id="PF21686">
    <property type="entry name" value="LigD_Prim-Pol"/>
    <property type="match status" value="1"/>
</dbReference>
<dbReference type="EC" id="6.5.1.1" evidence="2"/>
<dbReference type="Gene3D" id="3.90.920.10">
    <property type="entry name" value="DNA primase, PRIM domain"/>
    <property type="match status" value="1"/>
</dbReference>
<protein>
    <submittedName>
        <fullName evidence="2">Bifunctional non-homologous end joining protein LigD</fullName>
        <ecNumber evidence="2">6.5.1.1</ecNumber>
    </submittedName>
</protein>
<sequence>MSTDPNNPVVDIEGRSLRLSNLDKVLYPEAGFTKGEVIDFYAAMAPVLLPHVRDRPLTLKRFPDGVEATSFFEKNVARHAPDWVRTVRIDTPGSSRGAEYADFALVQDLPTLVWTANLASLELHVPQWTVGPRGGVREPDLLVFDLDPGQPATIVECCRVAELLREALADDGFEAYPKTSGSKGMQLYSPIRTNDSGHPREYARRLAQRLENDHPDLVVSRMTKKLREGKVLIDWSQNNPQKTTVAPYSLRARPHPTVSIPLAWNEVAHCSNQVDLTFTAADAKDRVASHGDLFEPLLGGERPLLRADTGNHG</sequence>
<name>A0A839XKU9_9PSEU</name>
<dbReference type="AlphaFoldDB" id="A0A839XKU9"/>
<dbReference type="InterPro" id="IPR033649">
    <property type="entry name" value="MtLigD_Pol-like"/>
</dbReference>
<evidence type="ECO:0000259" key="1">
    <source>
        <dbReference type="Pfam" id="PF21686"/>
    </source>
</evidence>
<dbReference type="InterPro" id="IPR014145">
    <property type="entry name" value="LigD_pol_dom"/>
</dbReference>
<dbReference type="InterPro" id="IPR052171">
    <property type="entry name" value="NHEJ_LigD"/>
</dbReference>
<organism evidence="2 3">
    <name type="scientific">Prauserella sediminis</name>
    <dbReference type="NCBI Taxonomy" id="577680"/>
    <lineage>
        <taxon>Bacteria</taxon>
        <taxon>Bacillati</taxon>
        <taxon>Actinomycetota</taxon>
        <taxon>Actinomycetes</taxon>
        <taxon>Pseudonocardiales</taxon>
        <taxon>Pseudonocardiaceae</taxon>
        <taxon>Prauserella</taxon>
        <taxon>Prauserella salsuginis group</taxon>
    </lineage>
</organism>
<dbReference type="GO" id="GO:0003910">
    <property type="term" value="F:DNA ligase (ATP) activity"/>
    <property type="evidence" value="ECO:0007669"/>
    <property type="project" value="UniProtKB-EC"/>
</dbReference>
<reference evidence="2 3" key="1">
    <citation type="submission" date="2020-08" db="EMBL/GenBank/DDBJ databases">
        <title>Sequencing the genomes of 1000 actinobacteria strains.</title>
        <authorList>
            <person name="Klenk H.-P."/>
        </authorList>
    </citation>
    <scope>NUCLEOTIDE SEQUENCE [LARGE SCALE GENOMIC DNA]</scope>
    <source>
        <strain evidence="2 3">DSM 45267</strain>
    </source>
</reference>
<dbReference type="EMBL" id="JACIBS010000001">
    <property type="protein sequence ID" value="MBB3663371.1"/>
    <property type="molecule type" value="Genomic_DNA"/>
</dbReference>
<dbReference type="RefSeq" id="WP_183782503.1">
    <property type="nucleotide sequence ID" value="NZ_JACIBS010000001.1"/>
</dbReference>
<evidence type="ECO:0000313" key="3">
    <source>
        <dbReference type="Proteomes" id="UP000564573"/>
    </source>
</evidence>
<dbReference type="Proteomes" id="UP000564573">
    <property type="component" value="Unassembled WGS sequence"/>
</dbReference>
<gene>
    <name evidence="2" type="ORF">FB384_002275</name>
</gene>
<keyword evidence="3" id="KW-1185">Reference proteome</keyword>
<accession>A0A839XKU9</accession>
<evidence type="ECO:0000313" key="2">
    <source>
        <dbReference type="EMBL" id="MBB3663371.1"/>
    </source>
</evidence>